<feature type="compositionally biased region" description="Basic and acidic residues" evidence="1">
    <location>
        <begin position="27"/>
        <end position="46"/>
    </location>
</feature>
<name>A0AAN8XN52_POLSC</name>
<proteinExistence type="predicted"/>
<organism evidence="2 3">
    <name type="scientific">Polyplax serrata</name>
    <name type="common">Common mouse louse</name>
    <dbReference type="NCBI Taxonomy" id="468196"/>
    <lineage>
        <taxon>Eukaryota</taxon>
        <taxon>Metazoa</taxon>
        <taxon>Ecdysozoa</taxon>
        <taxon>Arthropoda</taxon>
        <taxon>Hexapoda</taxon>
        <taxon>Insecta</taxon>
        <taxon>Pterygota</taxon>
        <taxon>Neoptera</taxon>
        <taxon>Paraneoptera</taxon>
        <taxon>Psocodea</taxon>
        <taxon>Troctomorpha</taxon>
        <taxon>Phthiraptera</taxon>
        <taxon>Anoplura</taxon>
        <taxon>Polyplacidae</taxon>
        <taxon>Polyplax</taxon>
    </lineage>
</organism>
<dbReference type="EMBL" id="JAWJWE010000001">
    <property type="protein sequence ID" value="KAK6643929.1"/>
    <property type="molecule type" value="Genomic_DNA"/>
</dbReference>
<feature type="region of interest" description="Disordered" evidence="1">
    <location>
        <begin position="27"/>
        <end position="49"/>
    </location>
</feature>
<reference evidence="2 3" key="1">
    <citation type="submission" date="2023-10" db="EMBL/GenBank/DDBJ databases">
        <title>Genomes of two closely related lineages of the louse Polyplax serrata with different host specificities.</title>
        <authorList>
            <person name="Martinu J."/>
            <person name="Tarabai H."/>
            <person name="Stefka J."/>
            <person name="Hypsa V."/>
        </authorList>
    </citation>
    <scope>NUCLEOTIDE SEQUENCE [LARGE SCALE GENOMIC DNA]</scope>
    <source>
        <strain evidence="2">HR10_N</strain>
    </source>
</reference>
<evidence type="ECO:0000313" key="3">
    <source>
        <dbReference type="Proteomes" id="UP001372834"/>
    </source>
</evidence>
<comment type="caution">
    <text evidence="2">The sequence shown here is derived from an EMBL/GenBank/DDBJ whole genome shotgun (WGS) entry which is preliminary data.</text>
</comment>
<dbReference type="Proteomes" id="UP001372834">
    <property type="component" value="Unassembled WGS sequence"/>
</dbReference>
<gene>
    <name evidence="2" type="ORF">RUM43_000194</name>
</gene>
<evidence type="ECO:0000256" key="1">
    <source>
        <dbReference type="SAM" id="MobiDB-lite"/>
    </source>
</evidence>
<accession>A0AAN8XN52</accession>
<evidence type="ECO:0000313" key="2">
    <source>
        <dbReference type="EMBL" id="KAK6643929.1"/>
    </source>
</evidence>
<protein>
    <submittedName>
        <fullName evidence="2">Uncharacterized protein</fullName>
    </submittedName>
</protein>
<sequence>MKAQKRNECLAAFGAFSSRVQLNEKGKELKALPTENQRKSEEENKANRTFPVAKQEQECILISVRVSFERKMVTPDQSRAVGRQRIKNVWETKIRKRNIPS</sequence>
<dbReference type="AlphaFoldDB" id="A0AAN8XN52"/>